<dbReference type="InterPro" id="IPR007052">
    <property type="entry name" value="CS_dom"/>
</dbReference>
<feature type="domain" description="CS" evidence="4">
    <location>
        <begin position="37"/>
        <end position="141"/>
    </location>
</feature>
<sequence>MTLLRYNRNFDELGNSSFSTMLDRFFNESVRSTALAQFTPQVDIAETEKHFEIELAVPGLKKEDIKINLEEGKLTISGERKLEKEEKGKNFHARETHYGAFSRSFYLPDTVNPEKIEAQYTDGILHVIVPKDEKKVTKRLIAVK</sequence>
<evidence type="ECO:0000259" key="4">
    <source>
        <dbReference type="PROSITE" id="PS51203"/>
    </source>
</evidence>
<proteinExistence type="inferred from homology"/>
<dbReference type="CDD" id="cd06464">
    <property type="entry name" value="ACD_sHsps-like"/>
    <property type="match status" value="1"/>
</dbReference>
<dbReference type="SUPFAM" id="SSF49764">
    <property type="entry name" value="HSP20-like chaperones"/>
    <property type="match status" value="1"/>
</dbReference>
<dbReference type="RefSeq" id="WP_320005425.1">
    <property type="nucleotide sequence ID" value="NZ_JAUHJS010000009.1"/>
</dbReference>
<dbReference type="Proteomes" id="UP001168552">
    <property type="component" value="Unassembled WGS sequence"/>
</dbReference>
<dbReference type="InterPro" id="IPR002068">
    <property type="entry name" value="A-crystallin/Hsp20_dom"/>
</dbReference>
<reference evidence="5" key="1">
    <citation type="submission" date="2023-06" db="EMBL/GenBank/DDBJ databases">
        <title>Cytophagales bacterium Strain LB-30, isolated from soil.</title>
        <authorList>
            <person name="Liu B."/>
        </authorList>
    </citation>
    <scope>NUCLEOTIDE SEQUENCE</scope>
    <source>
        <strain evidence="5">LB-30</strain>
    </source>
</reference>
<dbReference type="InterPro" id="IPR031107">
    <property type="entry name" value="Small_HSP"/>
</dbReference>
<dbReference type="InterPro" id="IPR008978">
    <property type="entry name" value="HSP20-like_chaperone"/>
</dbReference>
<evidence type="ECO:0000256" key="2">
    <source>
        <dbReference type="RuleBase" id="RU003616"/>
    </source>
</evidence>
<comment type="caution">
    <text evidence="5">The sequence shown here is derived from an EMBL/GenBank/DDBJ whole genome shotgun (WGS) entry which is preliminary data.</text>
</comment>
<dbReference type="Gene3D" id="2.60.40.790">
    <property type="match status" value="1"/>
</dbReference>
<dbReference type="PROSITE" id="PS01031">
    <property type="entry name" value="SHSP"/>
    <property type="match status" value="1"/>
</dbReference>
<name>A0ABT8F9K9_9BACT</name>
<comment type="similarity">
    <text evidence="1 2">Belongs to the small heat shock protein (HSP20) family.</text>
</comment>
<evidence type="ECO:0000256" key="1">
    <source>
        <dbReference type="PROSITE-ProRule" id="PRU00285"/>
    </source>
</evidence>
<accession>A0ABT8F9K9</accession>
<evidence type="ECO:0000259" key="3">
    <source>
        <dbReference type="PROSITE" id="PS01031"/>
    </source>
</evidence>
<dbReference type="PROSITE" id="PS51203">
    <property type="entry name" value="CS"/>
    <property type="match status" value="1"/>
</dbReference>
<dbReference type="Pfam" id="PF00011">
    <property type="entry name" value="HSP20"/>
    <property type="match status" value="1"/>
</dbReference>
<evidence type="ECO:0000313" key="6">
    <source>
        <dbReference type="Proteomes" id="UP001168552"/>
    </source>
</evidence>
<protein>
    <submittedName>
        <fullName evidence="5">Hsp20/alpha crystallin family protein</fullName>
    </submittedName>
</protein>
<evidence type="ECO:0000313" key="5">
    <source>
        <dbReference type="EMBL" id="MDN4166886.1"/>
    </source>
</evidence>
<dbReference type="EMBL" id="JAUHJS010000009">
    <property type="protein sequence ID" value="MDN4166886.1"/>
    <property type="molecule type" value="Genomic_DNA"/>
</dbReference>
<organism evidence="5 6">
    <name type="scientific">Shiella aurantiaca</name>
    <dbReference type="NCBI Taxonomy" id="3058365"/>
    <lineage>
        <taxon>Bacteria</taxon>
        <taxon>Pseudomonadati</taxon>
        <taxon>Bacteroidota</taxon>
        <taxon>Cytophagia</taxon>
        <taxon>Cytophagales</taxon>
        <taxon>Shiellaceae</taxon>
        <taxon>Shiella</taxon>
    </lineage>
</organism>
<feature type="domain" description="SHSP" evidence="3">
    <location>
        <begin position="33"/>
        <end position="144"/>
    </location>
</feature>
<gene>
    <name evidence="5" type="ORF">QWY31_15350</name>
</gene>
<dbReference type="PANTHER" id="PTHR11527">
    <property type="entry name" value="HEAT-SHOCK PROTEIN 20 FAMILY MEMBER"/>
    <property type="match status" value="1"/>
</dbReference>
<keyword evidence="6" id="KW-1185">Reference proteome</keyword>